<dbReference type="EMBL" id="GBXM01075123">
    <property type="protein sequence ID" value="JAH33454.1"/>
    <property type="molecule type" value="Transcribed_RNA"/>
</dbReference>
<sequence>MGPMVPSKALQHQSTGQLTLRPFSLNYMKLQFKSVVITLTAILGNWLCSAAPDCG</sequence>
<name>A0A0E9RWA1_ANGAN</name>
<reference evidence="1" key="1">
    <citation type="submission" date="2014-11" db="EMBL/GenBank/DDBJ databases">
        <authorList>
            <person name="Amaro Gonzalez C."/>
        </authorList>
    </citation>
    <scope>NUCLEOTIDE SEQUENCE</scope>
</reference>
<evidence type="ECO:0000313" key="1">
    <source>
        <dbReference type="EMBL" id="JAH33454.1"/>
    </source>
</evidence>
<protein>
    <submittedName>
        <fullName evidence="1">Uncharacterized protein</fullName>
    </submittedName>
</protein>
<accession>A0A0E9RWA1</accession>
<dbReference type="AlphaFoldDB" id="A0A0E9RWA1"/>
<reference evidence="1" key="2">
    <citation type="journal article" date="2015" name="Fish Shellfish Immunol.">
        <title>Early steps in the European eel (Anguilla anguilla)-Vibrio vulnificus interaction in the gills: Role of the RtxA13 toxin.</title>
        <authorList>
            <person name="Callol A."/>
            <person name="Pajuelo D."/>
            <person name="Ebbesson L."/>
            <person name="Teles M."/>
            <person name="MacKenzie S."/>
            <person name="Amaro C."/>
        </authorList>
    </citation>
    <scope>NUCLEOTIDE SEQUENCE</scope>
</reference>
<organism evidence="1">
    <name type="scientific">Anguilla anguilla</name>
    <name type="common">European freshwater eel</name>
    <name type="synonym">Muraena anguilla</name>
    <dbReference type="NCBI Taxonomy" id="7936"/>
    <lineage>
        <taxon>Eukaryota</taxon>
        <taxon>Metazoa</taxon>
        <taxon>Chordata</taxon>
        <taxon>Craniata</taxon>
        <taxon>Vertebrata</taxon>
        <taxon>Euteleostomi</taxon>
        <taxon>Actinopterygii</taxon>
        <taxon>Neopterygii</taxon>
        <taxon>Teleostei</taxon>
        <taxon>Anguilliformes</taxon>
        <taxon>Anguillidae</taxon>
        <taxon>Anguilla</taxon>
    </lineage>
</organism>
<proteinExistence type="predicted"/>